<evidence type="ECO:0000256" key="3">
    <source>
        <dbReference type="ARBA" id="ARBA00023097"/>
    </source>
</evidence>
<proteinExistence type="inferred from homology"/>
<evidence type="ECO:0000313" key="7">
    <source>
        <dbReference type="EMBL" id="RJE89569.1"/>
    </source>
</evidence>
<evidence type="ECO:0000256" key="2">
    <source>
        <dbReference type="ARBA" id="ARBA00023002"/>
    </source>
</evidence>
<dbReference type="InterPro" id="IPR015590">
    <property type="entry name" value="Aldehyde_DH_dom"/>
</dbReference>
<dbReference type="InterPro" id="IPR016161">
    <property type="entry name" value="Ald_DH/histidinol_DH"/>
</dbReference>
<reference evidence="8" key="1">
    <citation type="submission" date="2018-09" db="EMBL/GenBank/DDBJ databases">
        <title>Acidovorax cavernicola nov. sp. isolated from Gruta de las Maravillas (Aracena, Spain).</title>
        <authorList>
            <person name="Jurado V."/>
            <person name="Gutierrez-Patricio S."/>
            <person name="Gonzalez-Pimentel J.L."/>
            <person name="Miller A.Z."/>
            <person name="Laiz L."/>
            <person name="Saiz-Jimenez C."/>
        </authorList>
    </citation>
    <scope>NUCLEOTIDE SEQUENCE [LARGE SCALE GENOMIC DNA]</scope>
    <source>
        <strain evidence="8">1011MAR3C25</strain>
    </source>
</reference>
<evidence type="ECO:0000256" key="5">
    <source>
        <dbReference type="RuleBase" id="RU003345"/>
    </source>
</evidence>
<sequence>MALARFQNTVGGRLVPARNTFESLDPFTGKPWALIPEDGPAEVEAAVAAAKAAFRNPAWAGLNAGARGKLLLRVAELIARDADRLAALETRDNGKLLAEMTAQLRYIPEWFRYFGGLADKIEGAVLPIDKSGMFAFTRREPLGVIAAIMPWNSPLMLLTWKLAPLLAAGNTAVIKPSEHSSASALEFVKLFEQAGFPPGVVNTVTGMPKEVGTPLVSHPDVAKIAFTGGEPGGLAVYRAAVEGLKTVTLELGGKSANIVFGDANIDSAVNGAISGIFAASGQTCIAGSRLLVHRSVHDRVVEGVVALAGKARLGNPADAATQVGPVTTRAQREKVLSYLDIAQDEGAELALGGGTPDADGLRDGWFVQPTIFTGVSNRMRIAREEVFGPVLSVIPFDEEEEAYAIANDSPYGLAAGLWTSDIGRALRGSAALEAGTIWVNSYRAVSYMAPFGGYKRSGIGRENGQDAIDAYLQTKTVWIDMIGETANPFVIR</sequence>
<dbReference type="FunFam" id="3.40.605.10:FF:000026">
    <property type="entry name" value="Aldehyde dehydrogenase, putative"/>
    <property type="match status" value="1"/>
</dbReference>
<evidence type="ECO:0000313" key="8">
    <source>
        <dbReference type="Proteomes" id="UP000284202"/>
    </source>
</evidence>
<dbReference type="FunFam" id="3.40.605.10:FF:000007">
    <property type="entry name" value="NAD/NADP-dependent betaine aldehyde dehydrogenase"/>
    <property type="match status" value="1"/>
</dbReference>
<dbReference type="InterPro" id="IPR016163">
    <property type="entry name" value="Ald_DH_C"/>
</dbReference>
<dbReference type="CDD" id="cd07114">
    <property type="entry name" value="ALDH_DhaS"/>
    <property type="match status" value="1"/>
</dbReference>
<dbReference type="RefSeq" id="WP_119745634.1">
    <property type="nucleotide sequence ID" value="NZ_QZCG01000001.1"/>
</dbReference>
<comment type="caution">
    <text evidence="7">The sequence shown here is derived from an EMBL/GenBank/DDBJ whole genome shotgun (WGS) entry which is preliminary data.</text>
</comment>
<dbReference type="PANTHER" id="PTHR11699">
    <property type="entry name" value="ALDEHYDE DEHYDROGENASE-RELATED"/>
    <property type="match status" value="1"/>
</dbReference>
<keyword evidence="2 5" id="KW-0560">Oxidoreductase</keyword>
<dbReference type="PROSITE" id="PS00070">
    <property type="entry name" value="ALDEHYDE_DEHYDR_CYS"/>
    <property type="match status" value="1"/>
</dbReference>
<dbReference type="AlphaFoldDB" id="A0A418T8L7"/>
<gene>
    <name evidence="7" type="ORF">D3P04_01660</name>
</gene>
<dbReference type="FunFam" id="3.40.309.10:FF:000012">
    <property type="entry name" value="Betaine aldehyde dehydrogenase"/>
    <property type="match status" value="1"/>
</dbReference>
<evidence type="ECO:0000256" key="4">
    <source>
        <dbReference type="PROSITE-ProRule" id="PRU10007"/>
    </source>
</evidence>
<evidence type="ECO:0000256" key="1">
    <source>
        <dbReference type="ARBA" id="ARBA00009986"/>
    </source>
</evidence>
<dbReference type="EMBL" id="QZCG01000001">
    <property type="protein sequence ID" value="RJE89569.1"/>
    <property type="molecule type" value="Genomic_DNA"/>
</dbReference>
<keyword evidence="8" id="KW-1185">Reference proteome</keyword>
<dbReference type="PROSITE" id="PS00687">
    <property type="entry name" value="ALDEHYDE_DEHYDR_GLU"/>
    <property type="match status" value="1"/>
</dbReference>
<feature type="domain" description="Aldehyde dehydrogenase" evidence="6">
    <location>
        <begin position="19"/>
        <end position="477"/>
    </location>
</feature>
<dbReference type="InterPro" id="IPR016160">
    <property type="entry name" value="Ald_DH_CS_CYS"/>
</dbReference>
<feature type="active site" evidence="4">
    <location>
        <position position="250"/>
    </location>
</feature>
<protein>
    <submittedName>
        <fullName evidence="7">Aldehyde dehydrogenase</fullName>
    </submittedName>
</protein>
<dbReference type="Proteomes" id="UP000284202">
    <property type="component" value="Unassembled WGS sequence"/>
</dbReference>
<dbReference type="SUPFAM" id="SSF53720">
    <property type="entry name" value="ALDH-like"/>
    <property type="match status" value="1"/>
</dbReference>
<dbReference type="Pfam" id="PF00171">
    <property type="entry name" value="Aldedh"/>
    <property type="match status" value="1"/>
</dbReference>
<comment type="similarity">
    <text evidence="1 5">Belongs to the aldehyde dehydrogenase family.</text>
</comment>
<dbReference type="GO" id="GO:0016620">
    <property type="term" value="F:oxidoreductase activity, acting on the aldehyde or oxo group of donors, NAD or NADP as acceptor"/>
    <property type="evidence" value="ECO:0007669"/>
    <property type="project" value="InterPro"/>
</dbReference>
<accession>A0A418T8L7</accession>
<dbReference type="InterPro" id="IPR029510">
    <property type="entry name" value="Ald_DH_CS_GLU"/>
</dbReference>
<dbReference type="OrthoDB" id="9812625at2"/>
<dbReference type="InterPro" id="IPR016162">
    <property type="entry name" value="Ald_DH_N"/>
</dbReference>
<dbReference type="Gene3D" id="3.40.309.10">
    <property type="entry name" value="Aldehyde Dehydrogenase, Chain A, domain 2"/>
    <property type="match status" value="1"/>
</dbReference>
<organism evidence="7 8">
    <name type="scientific">Paracoccus onubensis</name>
    <dbReference type="NCBI Taxonomy" id="1675788"/>
    <lineage>
        <taxon>Bacteria</taxon>
        <taxon>Pseudomonadati</taxon>
        <taxon>Pseudomonadota</taxon>
        <taxon>Alphaproteobacteria</taxon>
        <taxon>Rhodobacterales</taxon>
        <taxon>Paracoccaceae</taxon>
        <taxon>Paracoccus</taxon>
    </lineage>
</organism>
<evidence type="ECO:0000259" key="6">
    <source>
        <dbReference type="Pfam" id="PF00171"/>
    </source>
</evidence>
<name>A0A418T8L7_9RHOB</name>
<keyword evidence="3" id="KW-0558">Oxidation</keyword>
<dbReference type="Gene3D" id="3.40.605.10">
    <property type="entry name" value="Aldehyde Dehydrogenase, Chain A, domain 1"/>
    <property type="match status" value="1"/>
</dbReference>